<dbReference type="PRINTS" id="PR00410">
    <property type="entry name" value="PHEHYDRXLASE"/>
</dbReference>
<dbReference type="RefSeq" id="WP_057624350.1">
    <property type="nucleotide sequence ID" value="NZ_LKHV02000001.1"/>
</dbReference>
<dbReference type="InterPro" id="IPR050415">
    <property type="entry name" value="MRET"/>
</dbReference>
<organism evidence="3">
    <name type="scientific">Candidatus Berkiella cookevillensis</name>
    <dbReference type="NCBI Taxonomy" id="437022"/>
    <lineage>
        <taxon>Bacteria</taxon>
        <taxon>Pseudomonadati</taxon>
        <taxon>Pseudomonadota</taxon>
        <taxon>Gammaproteobacteria</taxon>
        <taxon>Candidatus Berkiellales</taxon>
        <taxon>Candidatus Berkiellaceae</taxon>
        <taxon>Candidatus Berkiella</taxon>
    </lineage>
</organism>
<evidence type="ECO:0000256" key="1">
    <source>
        <dbReference type="ARBA" id="ARBA00034078"/>
    </source>
</evidence>
<dbReference type="InterPro" id="IPR039261">
    <property type="entry name" value="FNR_nucleotide-bd"/>
</dbReference>
<dbReference type="Pfam" id="PF00175">
    <property type="entry name" value="NAD_binding_1"/>
    <property type="match status" value="1"/>
</dbReference>
<evidence type="ECO:0000313" key="4">
    <source>
        <dbReference type="EMBL" id="MCS5709676.1"/>
    </source>
</evidence>
<accession>A0A0Q9YS86</accession>
<gene>
    <name evidence="3" type="primary">dmpP</name>
    <name evidence="4" type="ORF">CC99x_012290</name>
    <name evidence="3" type="ORF">CC99x_01241</name>
</gene>
<dbReference type="SUPFAM" id="SSF63380">
    <property type="entry name" value="Riboflavin synthase domain-like"/>
    <property type="match status" value="1"/>
</dbReference>
<dbReference type="OrthoDB" id="9806195at2"/>
<reference evidence="4" key="2">
    <citation type="journal article" date="2016" name="Genome Announc.">
        <title>Draft Genome Sequences of Two Novel Amoeba-Resistant Intranuclear Bacteria, 'Candidatus Berkiella cookevillensis' and 'Candidatus Berkiella aquae'.</title>
        <authorList>
            <person name="Mehari Y.T."/>
            <person name="Arivett B.A."/>
            <person name="Farone A.L."/>
            <person name="Gunderson J.H."/>
            <person name="Farone M.B."/>
        </authorList>
    </citation>
    <scope>NUCLEOTIDE SEQUENCE</scope>
    <source>
        <strain evidence="4">CC99</strain>
    </source>
</reference>
<dbReference type="Gene3D" id="2.40.30.10">
    <property type="entry name" value="Translation factors"/>
    <property type="match status" value="1"/>
</dbReference>
<sequence>MIKYKLIDTKPISKDIISLRFSPLNTAHVLHYESGQYINTMLKDPPFATDAVLSLSITNASNQGHNLEFHLRHDEKQKAALSFIDQLRHNPVIDIVGPFGQMTQTSRQSGKKLLLLAGGTGIAPFKALLEEMIKTQDTLHNQSISLWWGVRKPEDLYLLDFLKSIQAQYPAFTYKIILSTLDKPSHWPFANGWLHDILINENEWQDIESTQVYLSGPFEMVRKCQSTLLARGLDARFILSDMLGII</sequence>
<keyword evidence="3" id="KW-0560">Oxidoreductase</keyword>
<dbReference type="InterPro" id="IPR008333">
    <property type="entry name" value="Cbr1-like_FAD-bd_dom"/>
</dbReference>
<dbReference type="PRINTS" id="PR00371">
    <property type="entry name" value="FPNCR"/>
</dbReference>
<dbReference type="GO" id="GO:0018662">
    <property type="term" value="F:phenol 2-monooxygenase activity"/>
    <property type="evidence" value="ECO:0007669"/>
    <property type="project" value="UniProtKB-EC"/>
</dbReference>
<dbReference type="AlphaFoldDB" id="A0A0Q9YS86"/>
<dbReference type="InterPro" id="IPR001433">
    <property type="entry name" value="OxRdtase_FAD/NAD-bd"/>
</dbReference>
<dbReference type="Proteomes" id="UP000051494">
    <property type="component" value="Unassembled WGS sequence"/>
</dbReference>
<dbReference type="InterPro" id="IPR017938">
    <property type="entry name" value="Riboflavin_synthase-like_b-brl"/>
</dbReference>
<dbReference type="EMBL" id="LKHV02000001">
    <property type="protein sequence ID" value="MCS5709676.1"/>
    <property type="molecule type" value="Genomic_DNA"/>
</dbReference>
<evidence type="ECO:0000313" key="5">
    <source>
        <dbReference type="Proteomes" id="UP000051494"/>
    </source>
</evidence>
<dbReference type="SUPFAM" id="SSF52343">
    <property type="entry name" value="Ferredoxin reductase-like, C-terminal NADP-linked domain"/>
    <property type="match status" value="1"/>
</dbReference>
<protein>
    <submittedName>
        <fullName evidence="3">Phenol hydroxylase P5 protein</fullName>
        <ecNumber evidence="3">1.14.13.7</ecNumber>
    </submittedName>
</protein>
<dbReference type="PANTHER" id="PTHR47354">
    <property type="entry name" value="NADH OXIDOREDUCTASE HCR"/>
    <property type="match status" value="1"/>
</dbReference>
<dbReference type="PROSITE" id="PS51384">
    <property type="entry name" value="FAD_FR"/>
    <property type="match status" value="1"/>
</dbReference>
<reference evidence="4" key="3">
    <citation type="submission" date="2021-06" db="EMBL/GenBank/DDBJ databases">
        <title>Genomic Description and Analysis of Intracellular Bacteria, Candidatus Berkiella cookevillensis and Candidatus Berkiella aquae.</title>
        <authorList>
            <person name="Kidane D.T."/>
            <person name="Mehari Y.T."/>
            <person name="Rice F.C."/>
            <person name="Arivett B.A."/>
            <person name="Farone A.L."/>
            <person name="Berk S.G."/>
            <person name="Farone M.B."/>
        </authorList>
    </citation>
    <scope>NUCLEOTIDE SEQUENCE</scope>
    <source>
        <strain evidence="4">CC99</strain>
    </source>
</reference>
<evidence type="ECO:0000313" key="3">
    <source>
        <dbReference type="EMBL" id="KRG18760.1"/>
    </source>
</evidence>
<proteinExistence type="predicted"/>
<name>A0A0Q9YS86_9GAMM</name>
<reference evidence="3" key="1">
    <citation type="submission" date="2015-09" db="EMBL/GenBank/DDBJ databases">
        <title>Draft Genome Sequences of Two Novel Amoeba-resistant Intranuclear Bacteria, Candidatus Berkiella cookevillensis and Candidatus Berkiella aquae.</title>
        <authorList>
            <person name="Mehari Y.T."/>
            <person name="Arivett B.A."/>
            <person name="Farone A.L."/>
            <person name="Gunderson J.H."/>
            <person name="Farone M.B."/>
        </authorList>
    </citation>
    <scope>NUCLEOTIDE SEQUENCE [LARGE SCALE GENOMIC DNA]</scope>
    <source>
        <strain evidence="3">CC99</strain>
    </source>
</reference>
<evidence type="ECO:0000259" key="2">
    <source>
        <dbReference type="PROSITE" id="PS51384"/>
    </source>
</evidence>
<dbReference type="PANTHER" id="PTHR47354:SF5">
    <property type="entry name" value="PROTEIN RFBI"/>
    <property type="match status" value="1"/>
</dbReference>
<dbReference type="InterPro" id="IPR001709">
    <property type="entry name" value="Flavoprot_Pyr_Nucl_cyt_Rdtase"/>
</dbReference>
<dbReference type="EC" id="1.14.13.7" evidence="3"/>
<comment type="caution">
    <text evidence="3">The sequence shown here is derived from an EMBL/GenBank/DDBJ whole genome shotgun (WGS) entry which is preliminary data.</text>
</comment>
<keyword evidence="5" id="KW-1185">Reference proteome</keyword>
<comment type="cofactor">
    <cofactor evidence="1">
        <name>[2Fe-2S] cluster</name>
        <dbReference type="ChEBI" id="CHEBI:190135"/>
    </cofactor>
</comment>
<dbReference type="STRING" id="437022.CC99x_01241"/>
<feature type="domain" description="FAD-binding FR-type" evidence="2">
    <location>
        <begin position="1"/>
        <end position="105"/>
    </location>
</feature>
<dbReference type="EMBL" id="LKHV01000005">
    <property type="protein sequence ID" value="KRG18760.1"/>
    <property type="molecule type" value="Genomic_DNA"/>
</dbReference>
<dbReference type="Pfam" id="PF00970">
    <property type="entry name" value="FAD_binding_6"/>
    <property type="match status" value="1"/>
</dbReference>
<dbReference type="Gene3D" id="3.40.50.80">
    <property type="entry name" value="Nucleotide-binding domain of ferredoxin-NADP reductase (FNR) module"/>
    <property type="match status" value="1"/>
</dbReference>
<dbReference type="InterPro" id="IPR017927">
    <property type="entry name" value="FAD-bd_FR_type"/>
</dbReference>